<evidence type="ECO:0008006" key="3">
    <source>
        <dbReference type="Google" id="ProtNLM"/>
    </source>
</evidence>
<reference evidence="2" key="1">
    <citation type="submission" date="2017-05" db="UniProtKB">
        <authorList>
            <consortium name="EnsemblMetazoa"/>
        </authorList>
    </citation>
    <scope>IDENTIFICATION</scope>
</reference>
<evidence type="ECO:0000313" key="2">
    <source>
        <dbReference type="EnsemblMetazoa" id="Aqu2.1.03172_001"/>
    </source>
</evidence>
<organism evidence="2">
    <name type="scientific">Amphimedon queenslandica</name>
    <name type="common">Sponge</name>
    <dbReference type="NCBI Taxonomy" id="400682"/>
    <lineage>
        <taxon>Eukaryota</taxon>
        <taxon>Metazoa</taxon>
        <taxon>Porifera</taxon>
        <taxon>Demospongiae</taxon>
        <taxon>Heteroscleromorpha</taxon>
        <taxon>Haplosclerida</taxon>
        <taxon>Niphatidae</taxon>
        <taxon>Amphimedon</taxon>
    </lineage>
</organism>
<keyword evidence="1" id="KW-1133">Transmembrane helix</keyword>
<dbReference type="InParanoid" id="A0A1X7SM40"/>
<evidence type="ECO:0000256" key="1">
    <source>
        <dbReference type="SAM" id="Phobius"/>
    </source>
</evidence>
<accession>A0A1X7SM40</accession>
<keyword evidence="1" id="KW-0812">Transmembrane</keyword>
<keyword evidence="1" id="KW-0472">Membrane</keyword>
<dbReference type="AlphaFoldDB" id="A0A1X7SM40"/>
<sequence length="52" mass="5518">MGVTTAEYDLLFSVSAWPNIFLGTVGGVLVDKLVGLRLGLFIVVSSMLMGQT</sequence>
<protein>
    <recommendedName>
        <fullName evidence="3">Major facilitator superfamily (MFS) profile domain-containing protein</fullName>
    </recommendedName>
</protein>
<name>A0A1X7SM40_AMPQE</name>
<proteinExistence type="predicted"/>
<feature type="transmembrane region" description="Helical" evidence="1">
    <location>
        <begin position="20"/>
        <end position="44"/>
    </location>
</feature>
<dbReference type="EnsemblMetazoa" id="Aqu2.1.03172_001">
    <property type="protein sequence ID" value="Aqu2.1.03172_001"/>
    <property type="gene ID" value="Aqu2.1.03172"/>
</dbReference>